<evidence type="ECO:0000259" key="4">
    <source>
        <dbReference type="PROSITE" id="PS51194"/>
    </source>
</evidence>
<dbReference type="InterPro" id="IPR027417">
    <property type="entry name" value="P-loop_NTPase"/>
</dbReference>
<dbReference type="GO" id="GO:0005524">
    <property type="term" value="F:ATP binding"/>
    <property type="evidence" value="ECO:0007669"/>
    <property type="project" value="UniProtKB-KW"/>
</dbReference>
<dbReference type="KEGG" id="hsn:DV733_01240"/>
<dbReference type="Pfam" id="PF09369">
    <property type="entry name" value="MZB"/>
    <property type="match status" value="1"/>
</dbReference>
<evidence type="ECO:0000313" key="5">
    <source>
        <dbReference type="EMBL" id="QCC49929.1"/>
    </source>
</evidence>
<keyword evidence="2" id="KW-0067">ATP-binding</keyword>
<dbReference type="InterPro" id="IPR018973">
    <property type="entry name" value="MZB"/>
</dbReference>
<keyword evidence="1" id="KW-0547">Nucleotide-binding</keyword>
<dbReference type="Pfam" id="PF00271">
    <property type="entry name" value="Helicase_C"/>
    <property type="match status" value="1"/>
</dbReference>
<dbReference type="PANTHER" id="PTHR47957">
    <property type="entry name" value="ATP-DEPENDENT HELICASE HRQ1"/>
    <property type="match status" value="1"/>
</dbReference>
<dbReference type="SMART" id="SM00490">
    <property type="entry name" value="HELICc"/>
    <property type="match status" value="1"/>
</dbReference>
<dbReference type="OrthoDB" id="36796at2157"/>
<sequence length="1554" mass="174485">MTKLNQVNGITNAQSFVENDLIEQKGPYVEFVDAPEFHDQPASEFLKALGYRDEIIDAVNEELFGGKEGSLYQHQAEMIEQIETTDRDNVLAVPTATGKTEAFFFPILNHCLSTQEDGLKSIILYPMKTLGVDQLNRFIAYLDQINRYRNSDERITIGIWDGDTPTRVGTRDHEVEPGSYIRGLEDPRNPDDKLRVLGETNVGTDDNQYPWIRVTRDSIRRGVDILLTVPEALDYMFISDNDETRDVLGNTPGEHPVEHIVFDEAHVWSGIQGAAVSLLSRRLKHFYDDRGPQISMVSATVDNPRELASSLTGTDEDEINTIGFTGRDFPTLGEPDFGRFSPCGIADLVHVLALAVGDIDDPTSHLREYDLEDALSTAREVGLVADEKIEIETSLGEWATDAIETRLLSLARTEFDDVESVLNSVKGRNELVEAVIDESGTNSGWYEYVLTNVPEVAAFATWFETDTTGVVGFKSYDQLLTRARNQGVEDPEGVIETVMAFGRLAGVVTEKYHVFLKPPYKVYWCRECEKVFRDSRCPECNRRLPEVQFCRRCHEPYVEIDPGNGDEEFAPISVGSPVDSCPGCEKWVNLTDAGVPTSSLLSYMLTEVCRHTPSKKTLVFSDSHSSAESVGDRIIDTEYGLMAETLYLQELIEAGGKKDNYELFKTVSTRLREEYWEPLIQNEIDEDGTAYNFLRSLLDDIESHAMLYNCESLLDGGLVTADVVADLDDPEELVLAHEIYKLFTLGQGASFTYKKVSIDGLTREKLIDRLESRTRFTEDWIDERLNRLLSSFLEDDIITEQPLDEVKTAVRNANLDDGPRKQVKEYIESAREQIESAGIMSEPPESGVFTRIPRIDSSSLELVETAAFCADCYSAYPATSDGRGVEICHNCGASLETYRRFTRGSDGELTADPGYAQVESGWDYAIDHWAHDVTRPLTNGGEPEFITVGIHKSNIPHTLRGAIEEGFRKDDPDVNIVSATPTMELGVDIGTLDTVAQVGVPPTLTNYVQRSGRTGRSRGSSSLVMTVIRGNHPVDGHYYANLDSFLNDFEPVRVPDPEDFDELLAGHVVTEVFAYLARNPHESGVFERMYALSEPKHENMGSFVSAVEKNLDILQRFIRDEMWDTLSSYIREIFGQRGVEILDEVFNSDGPLSMDRRTEQTFSRLTAASGSSDTNKNITEQNGRLDRWLDRLGYLANYRNFGQDFPVKFTGRRESIEFEASGRLYDLFPGEENDHGAVTTLHGTKYLVNDVRGSSTPLTEISVCNNEECDRPFQSFPPGETECPHCGTELEETKVHGISSVECKTAMGGQRGYSTRALMSTYVSETDASQKTEDVELFGLPAEVNYGQQEVTDFVYAFERRHTNSPDKTILRSEALIERESSSSTEDQSWEEMLEDVEEEVYRPVGQQYHTQGVTVSFERDAFEERYERTTHETKSWPQALVSLQQALEKAIAIVAECDRSDFRVKAMRTANTVDVHIVDSRQGGNGVTWQVLQSLSDLEARVVEVADCDRCVDYCDECLLLARTPAYYLEKDLLDRRMLAATVGKDEAEVESI</sequence>
<dbReference type="PROSITE" id="PS51192">
    <property type="entry name" value="HELICASE_ATP_BIND_1"/>
    <property type="match status" value="1"/>
</dbReference>
<dbReference type="RefSeq" id="WP_049993367.1">
    <property type="nucleotide sequence ID" value="NZ_CP031310.1"/>
</dbReference>
<dbReference type="STRING" id="1457250.GCA_000755225_02541"/>
<evidence type="ECO:0000256" key="2">
    <source>
        <dbReference type="ARBA" id="ARBA00022840"/>
    </source>
</evidence>
<dbReference type="GO" id="GO:0006289">
    <property type="term" value="P:nucleotide-excision repair"/>
    <property type="evidence" value="ECO:0007669"/>
    <property type="project" value="TreeGrafter"/>
</dbReference>
<accession>A0A4D6H7Z5</accession>
<evidence type="ECO:0000259" key="3">
    <source>
        <dbReference type="PROSITE" id="PS51192"/>
    </source>
</evidence>
<dbReference type="GeneID" id="39846450"/>
<name>A0A4D6H7Z5_9EURY</name>
<proteinExistence type="predicted"/>
<keyword evidence="6" id="KW-1185">Reference proteome</keyword>
<evidence type="ECO:0000256" key="1">
    <source>
        <dbReference type="ARBA" id="ARBA00022741"/>
    </source>
</evidence>
<evidence type="ECO:0000313" key="6">
    <source>
        <dbReference type="Proteomes" id="UP000296706"/>
    </source>
</evidence>
<dbReference type="PANTHER" id="PTHR47957:SF3">
    <property type="entry name" value="ATP-DEPENDENT HELICASE HRQ1"/>
    <property type="match status" value="1"/>
</dbReference>
<dbReference type="Proteomes" id="UP000296706">
    <property type="component" value="Chromosome"/>
</dbReference>
<dbReference type="GO" id="GO:0043138">
    <property type="term" value="F:3'-5' DNA helicase activity"/>
    <property type="evidence" value="ECO:0007669"/>
    <property type="project" value="TreeGrafter"/>
</dbReference>
<gene>
    <name evidence="5" type="ORF">DV733_01240</name>
</gene>
<dbReference type="InterPro" id="IPR014001">
    <property type="entry name" value="Helicase_ATP-bd"/>
</dbReference>
<dbReference type="SMART" id="SM00487">
    <property type="entry name" value="DEXDc"/>
    <property type="match status" value="1"/>
</dbReference>
<dbReference type="Pfam" id="PF00270">
    <property type="entry name" value="DEAD"/>
    <property type="match status" value="1"/>
</dbReference>
<reference evidence="5 6" key="1">
    <citation type="journal article" date="2019" name="Nat. Commun.">
        <title>A new type of DNA phosphorothioation-based antiviral system in archaea.</title>
        <authorList>
            <person name="Xiong L."/>
            <person name="Liu S."/>
            <person name="Chen S."/>
            <person name="Xiao Y."/>
            <person name="Zhu B."/>
            <person name="Gao Y."/>
            <person name="Zhang Y."/>
            <person name="Chen B."/>
            <person name="Luo J."/>
            <person name="Deng Z."/>
            <person name="Chen X."/>
            <person name="Wang L."/>
            <person name="Chen S."/>
        </authorList>
    </citation>
    <scope>NUCLEOTIDE SEQUENCE [LARGE SCALE GENOMIC DNA]</scope>
    <source>
        <strain evidence="5 6">CBA1105</strain>
    </source>
</reference>
<feature type="domain" description="Helicase C-terminal" evidence="4">
    <location>
        <begin position="894"/>
        <end position="1061"/>
    </location>
</feature>
<dbReference type="InterPro" id="IPR011545">
    <property type="entry name" value="DEAD/DEAH_box_helicase_dom"/>
</dbReference>
<dbReference type="SUPFAM" id="SSF52540">
    <property type="entry name" value="P-loop containing nucleoside triphosphate hydrolases"/>
    <property type="match status" value="2"/>
</dbReference>
<dbReference type="PROSITE" id="PS51194">
    <property type="entry name" value="HELICASE_CTER"/>
    <property type="match status" value="1"/>
</dbReference>
<feature type="domain" description="Helicase ATP-binding" evidence="3">
    <location>
        <begin position="80"/>
        <end position="319"/>
    </location>
</feature>
<dbReference type="EMBL" id="CP031310">
    <property type="protein sequence ID" value="QCC49929.1"/>
    <property type="molecule type" value="Genomic_DNA"/>
</dbReference>
<organism evidence="5 6">
    <name type="scientific">Halapricum salinum</name>
    <dbReference type="NCBI Taxonomy" id="1457250"/>
    <lineage>
        <taxon>Archaea</taxon>
        <taxon>Methanobacteriati</taxon>
        <taxon>Methanobacteriota</taxon>
        <taxon>Stenosarchaea group</taxon>
        <taxon>Halobacteria</taxon>
        <taxon>Halobacteriales</taxon>
        <taxon>Haloarculaceae</taxon>
        <taxon>Halapricum</taxon>
    </lineage>
</organism>
<dbReference type="GO" id="GO:0036297">
    <property type="term" value="P:interstrand cross-link repair"/>
    <property type="evidence" value="ECO:0007669"/>
    <property type="project" value="TreeGrafter"/>
</dbReference>
<dbReference type="GO" id="GO:0003676">
    <property type="term" value="F:nucleic acid binding"/>
    <property type="evidence" value="ECO:0007669"/>
    <property type="project" value="InterPro"/>
</dbReference>
<protein>
    <submittedName>
        <fullName evidence="5">DUF1998 domain-containing protein</fullName>
    </submittedName>
</protein>
<dbReference type="InterPro" id="IPR001650">
    <property type="entry name" value="Helicase_C-like"/>
</dbReference>
<dbReference type="Gene3D" id="3.40.50.300">
    <property type="entry name" value="P-loop containing nucleotide triphosphate hydrolases"/>
    <property type="match status" value="2"/>
</dbReference>